<keyword evidence="1" id="KW-1133">Transmembrane helix</keyword>
<gene>
    <name evidence="2" type="ORF">EZH22_12205</name>
</gene>
<reference evidence="2 3" key="1">
    <citation type="submission" date="2020-10" db="EMBL/GenBank/DDBJ databases">
        <title>Degradation of 1,4-Dioxane by Xanthobacter sp. YN2, via a Novel Group-2 Soluble Di-Iron Monooxygenase.</title>
        <authorList>
            <person name="Ma F."/>
            <person name="Wang Y."/>
            <person name="Yang J."/>
            <person name="Guo H."/>
            <person name="Su D."/>
            <person name="Yu L."/>
        </authorList>
    </citation>
    <scope>NUCLEOTIDE SEQUENCE [LARGE SCALE GENOMIC DNA]</scope>
    <source>
        <strain evidence="2 3">YN2</strain>
    </source>
</reference>
<dbReference type="AlphaFoldDB" id="A0A974PT27"/>
<organism evidence="2 3">
    <name type="scientific">Xanthobacter dioxanivorans</name>
    <dbReference type="NCBI Taxonomy" id="2528964"/>
    <lineage>
        <taxon>Bacteria</taxon>
        <taxon>Pseudomonadati</taxon>
        <taxon>Pseudomonadota</taxon>
        <taxon>Alphaproteobacteria</taxon>
        <taxon>Hyphomicrobiales</taxon>
        <taxon>Xanthobacteraceae</taxon>
        <taxon>Xanthobacter</taxon>
    </lineage>
</organism>
<dbReference type="RefSeq" id="WP_203195878.1">
    <property type="nucleotide sequence ID" value="NZ_CP063362.1"/>
</dbReference>
<dbReference type="EMBL" id="CP063362">
    <property type="protein sequence ID" value="QRG08961.1"/>
    <property type="molecule type" value="Genomic_DNA"/>
</dbReference>
<name>A0A974PT27_9HYPH</name>
<accession>A0A974PT27</accession>
<evidence type="ECO:0000313" key="3">
    <source>
        <dbReference type="Proteomes" id="UP000596427"/>
    </source>
</evidence>
<sequence length="99" mass="11220">MVLLQSDRLISRKHHVSRRAKIVAEKRIVAAGVGFKFFIIRSMIAHYLALLRNFDGATSNPSEGEGHTFESCRVRHFRTEIASAIARKSRFSILSLEAH</sequence>
<proteinExistence type="predicted"/>
<keyword evidence="3" id="KW-1185">Reference proteome</keyword>
<evidence type="ECO:0000256" key="1">
    <source>
        <dbReference type="SAM" id="Phobius"/>
    </source>
</evidence>
<keyword evidence="1" id="KW-0812">Transmembrane</keyword>
<protein>
    <submittedName>
        <fullName evidence="2">Uncharacterized protein</fullName>
    </submittedName>
</protein>
<evidence type="ECO:0000313" key="2">
    <source>
        <dbReference type="EMBL" id="QRG08961.1"/>
    </source>
</evidence>
<dbReference type="KEGG" id="xdi:EZH22_12205"/>
<keyword evidence="1" id="KW-0472">Membrane</keyword>
<dbReference type="Proteomes" id="UP000596427">
    <property type="component" value="Chromosome"/>
</dbReference>
<feature type="transmembrane region" description="Helical" evidence="1">
    <location>
        <begin position="28"/>
        <end position="49"/>
    </location>
</feature>